<keyword evidence="1" id="KW-1133">Transmembrane helix</keyword>
<evidence type="ECO:0000313" key="2">
    <source>
        <dbReference type="EMBL" id="GGI95217.1"/>
    </source>
</evidence>
<dbReference type="Proteomes" id="UP000597989">
    <property type="component" value="Unassembled WGS sequence"/>
</dbReference>
<keyword evidence="1" id="KW-0812">Transmembrane</keyword>
<protein>
    <recommendedName>
        <fullName evidence="4">TIGR02206 family membrane protein</fullName>
    </recommendedName>
</protein>
<feature type="transmembrane region" description="Helical" evidence="1">
    <location>
        <begin position="160"/>
        <end position="181"/>
    </location>
</feature>
<name>A0A917NF92_9PSEU</name>
<dbReference type="EMBL" id="BMMT01000013">
    <property type="protein sequence ID" value="GGI95217.1"/>
    <property type="molecule type" value="Genomic_DNA"/>
</dbReference>
<dbReference type="InterPro" id="IPR011737">
    <property type="entry name" value="CHP02206_TP0381"/>
</dbReference>
<feature type="transmembrane region" description="Helical" evidence="1">
    <location>
        <begin position="136"/>
        <end position="153"/>
    </location>
</feature>
<dbReference type="AlphaFoldDB" id="A0A917NF92"/>
<gene>
    <name evidence="2" type="ORF">GCM10011581_35400</name>
</gene>
<dbReference type="NCBIfam" id="TIGR02206">
    <property type="entry name" value="intg_mem_TP0381"/>
    <property type="match status" value="1"/>
</dbReference>
<accession>A0A917NF92</accession>
<feature type="transmembrane region" description="Helical" evidence="1">
    <location>
        <begin position="98"/>
        <end position="116"/>
    </location>
</feature>
<feature type="transmembrane region" description="Helical" evidence="1">
    <location>
        <begin position="16"/>
        <end position="35"/>
    </location>
</feature>
<reference evidence="2 3" key="1">
    <citation type="journal article" date="2014" name="Int. J. Syst. Evol. Microbiol.">
        <title>Complete genome sequence of Corynebacterium casei LMG S-19264T (=DSM 44701T), isolated from a smear-ripened cheese.</title>
        <authorList>
            <consortium name="US DOE Joint Genome Institute (JGI-PGF)"/>
            <person name="Walter F."/>
            <person name="Albersmeier A."/>
            <person name="Kalinowski J."/>
            <person name="Ruckert C."/>
        </authorList>
    </citation>
    <scope>NUCLEOTIDE SEQUENCE [LARGE SCALE GENOMIC DNA]</scope>
    <source>
        <strain evidence="2 3">CGMCC 4.7206</strain>
    </source>
</reference>
<evidence type="ECO:0000256" key="1">
    <source>
        <dbReference type="SAM" id="Phobius"/>
    </source>
</evidence>
<dbReference type="Pfam" id="PF14808">
    <property type="entry name" value="TMEM164"/>
    <property type="match status" value="1"/>
</dbReference>
<comment type="caution">
    <text evidence="2">The sequence shown here is derived from an EMBL/GenBank/DDBJ whole genome shotgun (WGS) entry which is preliminary data.</text>
</comment>
<evidence type="ECO:0000313" key="3">
    <source>
        <dbReference type="Proteomes" id="UP000597989"/>
    </source>
</evidence>
<feature type="transmembrane region" description="Helical" evidence="1">
    <location>
        <begin position="204"/>
        <end position="226"/>
    </location>
</feature>
<proteinExistence type="predicted"/>
<evidence type="ECO:0008006" key="4">
    <source>
        <dbReference type="Google" id="ProtNLM"/>
    </source>
</evidence>
<organism evidence="2 3">
    <name type="scientific">Saccharopolyspora thermophila</name>
    <dbReference type="NCBI Taxonomy" id="89367"/>
    <lineage>
        <taxon>Bacteria</taxon>
        <taxon>Bacillati</taxon>
        <taxon>Actinomycetota</taxon>
        <taxon>Actinomycetes</taxon>
        <taxon>Pseudonocardiales</taxon>
        <taxon>Pseudonocardiaceae</taxon>
        <taxon>Saccharopolyspora</taxon>
    </lineage>
</organism>
<sequence length="238" mass="26439">MGVGPPADHFVPYGPSHWVLIVLLVGGSVVVAVFGHRHRDVEPGFRRGFAGVVLAFNVPLLVYRQLPAQWDIAESLPLHLCDLAWMAAAVALWTRHPLAYALTFYWGLTLTPQAMITPALDAPDFPHVDFVEFWGQHLVVVWAAAYLTWGAGLRPTWREYWFAAAVTCTWVVAMLAFNAWAGTNYGFVSGKPENPSLLDLLGGWPWYLFAEVALGLAAWALLTWPWTRVRAQGMAKPC</sequence>
<keyword evidence="1" id="KW-0472">Membrane</keyword>